<dbReference type="Pfam" id="PF00294">
    <property type="entry name" value="PfkB"/>
    <property type="match status" value="1"/>
</dbReference>
<dbReference type="InterPro" id="IPR000843">
    <property type="entry name" value="HTH_LacI"/>
</dbReference>
<dbReference type="SUPFAM" id="SSF47413">
    <property type="entry name" value="lambda repressor-like DNA-binding domains"/>
    <property type="match status" value="1"/>
</dbReference>
<evidence type="ECO:0000256" key="2">
    <source>
        <dbReference type="ARBA" id="ARBA00022777"/>
    </source>
</evidence>
<dbReference type="Proteomes" id="UP000228948">
    <property type="component" value="Chromosome"/>
</dbReference>
<dbReference type="InterPro" id="IPR002139">
    <property type="entry name" value="Ribo/fructo_kinase"/>
</dbReference>
<dbReference type="PRINTS" id="PR00990">
    <property type="entry name" value="RIBOKINASE"/>
</dbReference>
<accession>A0A2K8KLV3</accession>
<dbReference type="SUPFAM" id="SSF53613">
    <property type="entry name" value="Ribokinase-like"/>
    <property type="match status" value="1"/>
</dbReference>
<name>A0A2K8KLV3_9RHOB</name>
<dbReference type="GO" id="GO:0006796">
    <property type="term" value="P:phosphate-containing compound metabolic process"/>
    <property type="evidence" value="ECO:0007669"/>
    <property type="project" value="UniProtKB-ARBA"/>
</dbReference>
<dbReference type="GO" id="GO:0003677">
    <property type="term" value="F:DNA binding"/>
    <property type="evidence" value="ECO:0007669"/>
    <property type="project" value="InterPro"/>
</dbReference>
<dbReference type="Gene3D" id="3.40.1190.20">
    <property type="match status" value="1"/>
</dbReference>
<dbReference type="GO" id="GO:0016301">
    <property type="term" value="F:kinase activity"/>
    <property type="evidence" value="ECO:0007669"/>
    <property type="project" value="UniProtKB-KW"/>
</dbReference>
<dbReference type="InterPro" id="IPR029056">
    <property type="entry name" value="Ribokinase-like"/>
</dbReference>
<dbReference type="InterPro" id="IPR010982">
    <property type="entry name" value="Lambda_DNA-bd_dom_sf"/>
</dbReference>
<dbReference type="AlphaFoldDB" id="A0A2K8KLV3"/>
<dbReference type="STRING" id="441209.GCA_001870665_03342"/>
<evidence type="ECO:0000313" key="5">
    <source>
        <dbReference type="Proteomes" id="UP000228948"/>
    </source>
</evidence>
<dbReference type="InterPro" id="IPR011611">
    <property type="entry name" value="PfkB_dom"/>
</dbReference>
<dbReference type="OrthoDB" id="9792663at2"/>
<organism evidence="4 5">
    <name type="scientific">Roseinatronobacter bogoriensis subsp. barguzinensis</name>
    <dbReference type="NCBI Taxonomy" id="441209"/>
    <lineage>
        <taxon>Bacteria</taxon>
        <taxon>Pseudomonadati</taxon>
        <taxon>Pseudomonadota</taxon>
        <taxon>Alphaproteobacteria</taxon>
        <taxon>Rhodobacterales</taxon>
        <taxon>Paracoccaceae</taxon>
        <taxon>Roseinatronobacter</taxon>
    </lineage>
</organism>
<dbReference type="GO" id="GO:0006355">
    <property type="term" value="P:regulation of DNA-templated transcription"/>
    <property type="evidence" value="ECO:0007669"/>
    <property type="project" value="InterPro"/>
</dbReference>
<keyword evidence="2 4" id="KW-0418">Kinase</keyword>
<dbReference type="SMART" id="SM00354">
    <property type="entry name" value="HTH_LACI"/>
    <property type="match status" value="1"/>
</dbReference>
<gene>
    <name evidence="4" type="ORF">BG454_18400</name>
</gene>
<protein>
    <submittedName>
        <fullName evidence="4">Carbohydrate kinase</fullName>
    </submittedName>
</protein>
<dbReference type="PANTHER" id="PTHR10584:SF167">
    <property type="entry name" value="PFKB DOMAIN PROTEIN"/>
    <property type="match status" value="1"/>
</dbReference>
<sequence>MKRRVGIADVAAAAGVSIGTVSNVLNSPGRVRSHTRERVYTAMREIGYLPSTLTFPAAPVAAPGSSPALNGDLTPLLVSMGYISVDLIARLPVMPHRGDRATAARISKALGGPAANVAVAAAALGPACALDVELATAIGNDADSLWALERLAERGVRARAVRSPFNERLSRCIVLIEEGGERTKINEPFPLDSKDLVDSLSVGPMRRRCHMHFEGYHARAMLPLVAQLRKQGWTLSTQDTGLEDYFRTADGFAELVLKLDRVFLSRRSATQILGRTMPSDRLIEALAEKLASLSGQRAECLLTLGMDGAAVFPAVAPTRPIRVPALSVEVVDGTGAGDAFIGAYLGQRLHDVDAAQAAALACICASRVMTGIGAQEVRTRLSDARQMLQETV</sequence>
<dbReference type="CDD" id="cd01392">
    <property type="entry name" value="HTH_LacI"/>
    <property type="match status" value="1"/>
</dbReference>
<evidence type="ECO:0000256" key="1">
    <source>
        <dbReference type="ARBA" id="ARBA00022679"/>
    </source>
</evidence>
<evidence type="ECO:0000313" key="4">
    <source>
        <dbReference type="EMBL" id="ATX67540.1"/>
    </source>
</evidence>
<dbReference type="Gene3D" id="1.10.260.40">
    <property type="entry name" value="lambda repressor-like DNA-binding domains"/>
    <property type="match status" value="1"/>
</dbReference>
<dbReference type="EMBL" id="CP024899">
    <property type="protein sequence ID" value="ATX67540.1"/>
    <property type="molecule type" value="Genomic_DNA"/>
</dbReference>
<dbReference type="PANTHER" id="PTHR10584">
    <property type="entry name" value="SUGAR KINASE"/>
    <property type="match status" value="1"/>
</dbReference>
<keyword evidence="1" id="KW-0808">Transferase</keyword>
<feature type="domain" description="HTH lacI-type" evidence="3">
    <location>
        <begin position="5"/>
        <end position="53"/>
    </location>
</feature>
<proteinExistence type="predicted"/>
<dbReference type="PROSITE" id="PS00356">
    <property type="entry name" value="HTH_LACI_1"/>
    <property type="match status" value="1"/>
</dbReference>
<dbReference type="KEGG" id="rbg:BG454_18400"/>
<dbReference type="Pfam" id="PF00356">
    <property type="entry name" value="LacI"/>
    <property type="match status" value="1"/>
</dbReference>
<evidence type="ECO:0000259" key="3">
    <source>
        <dbReference type="PROSITE" id="PS50932"/>
    </source>
</evidence>
<keyword evidence="5" id="KW-1185">Reference proteome</keyword>
<reference evidence="4 5" key="1">
    <citation type="submission" date="2017-11" db="EMBL/GenBank/DDBJ databases">
        <title>Revised Sequence and Annotation of the Rhodobaca barguzinensis strain alga05 Genome.</title>
        <authorList>
            <person name="Kopejtka K."/>
            <person name="Tomasch J.M."/>
            <person name="Bunk B."/>
            <person name="Koblizek M."/>
        </authorList>
    </citation>
    <scope>NUCLEOTIDE SEQUENCE [LARGE SCALE GENOMIC DNA]</scope>
    <source>
        <strain evidence="5">alga05</strain>
    </source>
</reference>
<dbReference type="PROSITE" id="PS50932">
    <property type="entry name" value="HTH_LACI_2"/>
    <property type="match status" value="1"/>
</dbReference>